<feature type="transmembrane region" description="Helical" evidence="6">
    <location>
        <begin position="165"/>
        <end position="183"/>
    </location>
</feature>
<dbReference type="SUPFAM" id="SSF103473">
    <property type="entry name" value="MFS general substrate transporter"/>
    <property type="match status" value="1"/>
</dbReference>
<keyword evidence="5 6" id="KW-0472">Membrane</keyword>
<dbReference type="PROSITE" id="PS50850">
    <property type="entry name" value="MFS"/>
    <property type="match status" value="1"/>
</dbReference>
<evidence type="ECO:0000313" key="10">
    <source>
        <dbReference type="Proteomes" id="UP000332933"/>
    </source>
</evidence>
<dbReference type="PROSITE" id="PS00217">
    <property type="entry name" value="SUGAR_TRANSPORT_2"/>
    <property type="match status" value="1"/>
</dbReference>
<evidence type="ECO:0000313" key="8">
    <source>
        <dbReference type="EMBL" id="KAF0693852.1"/>
    </source>
</evidence>
<dbReference type="GO" id="GO:0016020">
    <property type="term" value="C:membrane"/>
    <property type="evidence" value="ECO:0007669"/>
    <property type="project" value="UniProtKB-SubCell"/>
</dbReference>
<dbReference type="EMBL" id="CAADRA010005658">
    <property type="protein sequence ID" value="VFT92029.1"/>
    <property type="molecule type" value="Genomic_DNA"/>
</dbReference>
<dbReference type="Proteomes" id="UP000332933">
    <property type="component" value="Unassembled WGS sequence"/>
</dbReference>
<feature type="transmembrane region" description="Helical" evidence="6">
    <location>
        <begin position="286"/>
        <end position="305"/>
    </location>
</feature>
<dbReference type="OrthoDB" id="4139357at2759"/>
<feature type="transmembrane region" description="Helical" evidence="6">
    <location>
        <begin position="325"/>
        <end position="345"/>
    </location>
</feature>
<dbReference type="PANTHER" id="PTHR23511:SF5">
    <property type="entry name" value="MAJOR FACILITATOR-TYPE TRANSPORTER HXNZ-RELATED"/>
    <property type="match status" value="1"/>
</dbReference>
<dbReference type="InterPro" id="IPR005829">
    <property type="entry name" value="Sugar_transporter_CS"/>
</dbReference>
<dbReference type="Gene3D" id="1.20.1250.20">
    <property type="entry name" value="MFS general substrate transporter like domains"/>
    <property type="match status" value="1"/>
</dbReference>
<feature type="transmembrane region" description="Helical" evidence="6">
    <location>
        <begin position="443"/>
        <end position="464"/>
    </location>
</feature>
<reference evidence="9 10" key="1">
    <citation type="submission" date="2019-03" db="EMBL/GenBank/DDBJ databases">
        <authorList>
            <person name="Gaulin E."/>
            <person name="Dumas B."/>
        </authorList>
    </citation>
    <scope>NUCLEOTIDE SEQUENCE [LARGE SCALE GENOMIC DNA]</scope>
    <source>
        <strain evidence="9">CBS 568.67</strain>
    </source>
</reference>
<feature type="transmembrane region" description="Helical" evidence="6">
    <location>
        <begin position="411"/>
        <end position="431"/>
    </location>
</feature>
<evidence type="ECO:0000259" key="7">
    <source>
        <dbReference type="PROSITE" id="PS50850"/>
    </source>
</evidence>
<comment type="subcellular location">
    <subcellularLocation>
        <location evidence="1">Membrane</location>
        <topology evidence="1">Multi-pass membrane protein</topology>
    </subcellularLocation>
</comment>
<dbReference type="InterPro" id="IPR005828">
    <property type="entry name" value="MFS_sugar_transport-like"/>
</dbReference>
<name>A0A485L381_9STRA</name>
<dbReference type="AlphaFoldDB" id="A0A485L381"/>
<evidence type="ECO:0000256" key="1">
    <source>
        <dbReference type="ARBA" id="ARBA00004141"/>
    </source>
</evidence>
<feature type="transmembrane region" description="Helical" evidence="6">
    <location>
        <begin position="195"/>
        <end position="214"/>
    </location>
</feature>
<feature type="domain" description="Major facilitator superfamily (MFS) profile" evidence="7">
    <location>
        <begin position="35"/>
        <end position="467"/>
    </location>
</feature>
<keyword evidence="3 6" id="KW-0812">Transmembrane</keyword>
<dbReference type="InterPro" id="IPR036259">
    <property type="entry name" value="MFS_trans_sf"/>
</dbReference>
<evidence type="ECO:0000256" key="5">
    <source>
        <dbReference type="ARBA" id="ARBA00023136"/>
    </source>
</evidence>
<feature type="transmembrane region" description="Helical" evidence="6">
    <location>
        <begin position="352"/>
        <end position="372"/>
    </location>
</feature>
<reference evidence="8" key="2">
    <citation type="submission" date="2019-06" db="EMBL/GenBank/DDBJ databases">
        <title>Genomics analysis of Aphanomyces spp. identifies a new class of oomycete effector associated with host adaptation.</title>
        <authorList>
            <person name="Gaulin E."/>
        </authorList>
    </citation>
    <scope>NUCLEOTIDE SEQUENCE</scope>
    <source>
        <strain evidence="8">CBS 578.67</strain>
    </source>
</reference>
<dbReference type="EMBL" id="VJMH01005637">
    <property type="protein sequence ID" value="KAF0693852.1"/>
    <property type="molecule type" value="Genomic_DNA"/>
</dbReference>
<evidence type="ECO:0000256" key="3">
    <source>
        <dbReference type="ARBA" id="ARBA00022692"/>
    </source>
</evidence>
<dbReference type="Pfam" id="PF00083">
    <property type="entry name" value="Sugar_tr"/>
    <property type="match status" value="1"/>
</dbReference>
<keyword evidence="4 6" id="KW-1133">Transmembrane helix</keyword>
<keyword evidence="10" id="KW-1185">Reference proteome</keyword>
<keyword evidence="2" id="KW-0813">Transport</keyword>
<evidence type="ECO:0000256" key="4">
    <source>
        <dbReference type="ARBA" id="ARBA00022989"/>
    </source>
</evidence>
<accession>A0A485L381</accession>
<evidence type="ECO:0000256" key="2">
    <source>
        <dbReference type="ARBA" id="ARBA00022448"/>
    </source>
</evidence>
<evidence type="ECO:0000313" key="9">
    <source>
        <dbReference type="EMBL" id="VFT92029.1"/>
    </source>
</evidence>
<dbReference type="PANTHER" id="PTHR23511">
    <property type="entry name" value="SYNAPTIC VESICLE GLYCOPROTEIN 2"/>
    <property type="match status" value="1"/>
</dbReference>
<dbReference type="GO" id="GO:0022857">
    <property type="term" value="F:transmembrane transporter activity"/>
    <property type="evidence" value="ECO:0007669"/>
    <property type="project" value="InterPro"/>
</dbReference>
<organism evidence="9 10">
    <name type="scientific">Aphanomyces stellatus</name>
    <dbReference type="NCBI Taxonomy" id="120398"/>
    <lineage>
        <taxon>Eukaryota</taxon>
        <taxon>Sar</taxon>
        <taxon>Stramenopiles</taxon>
        <taxon>Oomycota</taxon>
        <taxon>Saprolegniomycetes</taxon>
        <taxon>Saprolegniales</taxon>
        <taxon>Verrucalvaceae</taxon>
        <taxon>Aphanomyces</taxon>
    </lineage>
</organism>
<protein>
    <submittedName>
        <fullName evidence="9">Aste57867_15220 protein</fullName>
    </submittedName>
</protein>
<dbReference type="InterPro" id="IPR020846">
    <property type="entry name" value="MFS_dom"/>
</dbReference>
<gene>
    <name evidence="9" type="primary">Aste57867_15220</name>
    <name evidence="8" type="ORF">As57867_015164</name>
    <name evidence="9" type="ORF">ASTE57867_15220</name>
</gene>
<feature type="transmembrane region" description="Helical" evidence="6">
    <location>
        <begin position="134"/>
        <end position="153"/>
    </location>
</feature>
<proteinExistence type="predicted"/>
<feature type="transmembrane region" description="Helical" evidence="6">
    <location>
        <begin position="107"/>
        <end position="128"/>
    </location>
</feature>
<evidence type="ECO:0000256" key="6">
    <source>
        <dbReference type="SAM" id="Phobius"/>
    </source>
</evidence>
<sequence>MALASSDSIAAISKRLDSLPTTGGCGGLSRYFLKLLHSTGVGWAMDSMDTFLFVYCIGFIEEDLKANYGRVISGHEMGILGSAVFAGSLVGSFLFGHLADMYGRKPMFMWTMVVFLFGNVMCAVSDSYGMLLTFRFIAGIGLGGELPVATTLVQELSPKAIRGRMIVILDGFWPIGCIIAILLAKELTKVMSWRYVFLLASVPVVYALVARMFIPESPKWLASVGRKKEAQDVLLLIENAHDIYHRPSKIALDQEHMAADVFSYRHLTNCERLRLLFQGVYLRRTLVLWFVWTGISFAYYAIYIWLPVIIASTRKGAFDINQSTWSLVLVVAFQLPGYITAAFAVERIGRRFTLVLFLMGSFASALAFGYVQPTAFNLLTAGCSLSFFMLGAWGALYAYTPENYPTNIRAIGAAYPAGVSRVGAIAGTYVIPVLYSAGWSPEAIMWLNGAILMVCSVVILVYGYETRGKDIDNVVLTTLIRSEQFLTSPNESDILSPDLLEERV</sequence>
<dbReference type="CDD" id="cd17316">
    <property type="entry name" value="MFS_SV2_like"/>
    <property type="match status" value="1"/>
</dbReference>
<feature type="transmembrane region" description="Helical" evidence="6">
    <location>
        <begin position="77"/>
        <end position="95"/>
    </location>
</feature>
<feature type="transmembrane region" description="Helical" evidence="6">
    <location>
        <begin position="378"/>
        <end position="399"/>
    </location>
</feature>